<comment type="caution">
    <text evidence="2">The sequence shown here is derived from an EMBL/GenBank/DDBJ whole genome shotgun (WGS) entry which is preliminary data.</text>
</comment>
<dbReference type="SUPFAM" id="SSF53756">
    <property type="entry name" value="UDP-Glycosyltransferase/glycogen phosphorylase"/>
    <property type="match status" value="1"/>
</dbReference>
<dbReference type="EMBL" id="WJYA01000004">
    <property type="protein sequence ID" value="MTE26764.1"/>
    <property type="molecule type" value="Genomic_DNA"/>
</dbReference>
<dbReference type="RefSeq" id="WP_155088568.1">
    <property type="nucleotide sequence ID" value="NZ_WJYA01000004.1"/>
</dbReference>
<evidence type="ECO:0000313" key="2">
    <source>
        <dbReference type="EMBL" id="MTE26764.1"/>
    </source>
</evidence>
<keyword evidence="2" id="KW-0808">Transferase</keyword>
<sequence length="381" mass="44076">MKILLVGEYSRLHNSLKEGLLRLNHDVTIVASFDGFKKYNVDLLIEKRYQTGLKQKIKNLLYLISGIDLESINIKSQVKRLQPQLSNYDFVQFINEAPFGCTAKIEKDIFDLISSWNNNIYLLSCGTDFISVSYANADKLRYSILTPYKNGKDRTFISAYGLKFLKPEFKKLHKHIYENINGVIASDIDYHLPLKNHPKYLGLIPNPVNTDVLTYKRPKTEEKIIIFHGINSSNYYKKGNDIFEEALEILSANYSERIKIITVRSMPYKDYIKALDGAHIVFDQIYAYDQGYNALEAMAQGKVVFTGAEKEWSNYYNVEEDTVAINALPNATHIAKKLEWLINNPNKITEISKNARQFIEEHHNYISSAKNYLKTWQENKE</sequence>
<dbReference type="GO" id="GO:0016740">
    <property type="term" value="F:transferase activity"/>
    <property type="evidence" value="ECO:0007669"/>
    <property type="project" value="UniProtKB-KW"/>
</dbReference>
<reference evidence="2 3" key="1">
    <citation type="submission" date="2019-11" db="EMBL/GenBank/DDBJ databases">
        <title>Winogradskyella ouciana sp. nov., isolated from the hadal seawater of the Mariana Trench.</title>
        <authorList>
            <person name="Liu R."/>
        </authorList>
    </citation>
    <scope>NUCLEOTIDE SEQUENCE [LARGE SCALE GENOMIC DNA]</scope>
    <source>
        <strain evidence="2 3">ZXX205</strain>
    </source>
</reference>
<gene>
    <name evidence="2" type="ORF">F1003_07445</name>
</gene>
<evidence type="ECO:0000259" key="1">
    <source>
        <dbReference type="Pfam" id="PF13524"/>
    </source>
</evidence>
<evidence type="ECO:0000313" key="3">
    <source>
        <dbReference type="Proteomes" id="UP000447545"/>
    </source>
</evidence>
<keyword evidence="3" id="KW-1185">Reference proteome</keyword>
<name>A0A7K1GEA5_9FLAO</name>
<dbReference type="Proteomes" id="UP000447545">
    <property type="component" value="Unassembled WGS sequence"/>
</dbReference>
<protein>
    <submittedName>
        <fullName evidence="2">Glycosyltransferase</fullName>
    </submittedName>
</protein>
<accession>A0A7K1GEA5</accession>
<proteinExistence type="predicted"/>
<dbReference type="Gene3D" id="3.40.50.2000">
    <property type="entry name" value="Glycogen Phosphorylase B"/>
    <property type="match status" value="1"/>
</dbReference>
<organism evidence="2 3">
    <name type="scientific">Winogradskyella ouciana</name>
    <dbReference type="NCBI Taxonomy" id="2608631"/>
    <lineage>
        <taxon>Bacteria</taxon>
        <taxon>Pseudomonadati</taxon>
        <taxon>Bacteroidota</taxon>
        <taxon>Flavobacteriia</taxon>
        <taxon>Flavobacteriales</taxon>
        <taxon>Flavobacteriaceae</taxon>
        <taxon>Winogradskyella</taxon>
    </lineage>
</organism>
<dbReference type="AlphaFoldDB" id="A0A7K1GEA5"/>
<dbReference type="Pfam" id="PF13524">
    <property type="entry name" value="Glyco_trans_1_2"/>
    <property type="match status" value="1"/>
</dbReference>
<dbReference type="InterPro" id="IPR055259">
    <property type="entry name" value="YkvP/CgeB_Glyco_trans-like"/>
</dbReference>
<feature type="domain" description="Spore protein YkvP/CgeB glycosyl transferase-like" evidence="1">
    <location>
        <begin position="247"/>
        <end position="373"/>
    </location>
</feature>